<protein>
    <submittedName>
        <fullName evidence="3">Unnamed protein product</fullName>
    </submittedName>
</protein>
<dbReference type="EMBL" id="BSXT01002046">
    <property type="protein sequence ID" value="GMF46793.1"/>
    <property type="molecule type" value="Genomic_DNA"/>
</dbReference>
<comment type="caution">
    <text evidence="3">The sequence shown here is derived from an EMBL/GenBank/DDBJ whole genome shotgun (WGS) entry which is preliminary data.</text>
</comment>
<dbReference type="OrthoDB" id="72253at2759"/>
<dbReference type="PANTHER" id="PTHR47057:SF1">
    <property type="entry name" value="AFADIN_ALPHA-ACTININ-BINDING PROTEIN"/>
    <property type="match status" value="1"/>
</dbReference>
<gene>
    <name evidence="3" type="ORF">Pfra01_001736800</name>
</gene>
<sequence>MPWHELRRRRGYSSGGGLQTLFSRTYGSFSCVQGMAIVKTLNGPRERKQVSMVNQSKESKLTKQIMENLERKKTELLFDNEALAKSYDVLQHQLESLTSQYKKAVQLFLAQYVYPYRCSEIVAADSHRHGDFRRKNLEGDAEELEKLASAPIDDFTPMPFNMATKEGIPQYISESMAVLEEKLKQLEHVIRNELPSAEARSDKEVIKRLRQKLDDAHAIITDQDQLLQASLSSPAVAVRVGGERRKIGAKPDTHSVRSRAVRSRSSPDAIADEDVEEEKSALTLLRKNLENERKLLQEQAGKLDKDRLAFEIAKRDHLFGSPKESIASSCEQALPTVSDSDVCSTPKRQRRAKCLDMDGPGSPIEIPVSGKSACSFAPAGDSKAVRVSSGVDDPQSKQAQAADEKRRCLASTISISGTCTSGGDVPLMLSYVGCGQVASSGWKYCTCTEPSRLSDMLWIDDVLPLRNVHVGHHQLLGPQQHVDLALSWLKVFFDADAVVKVLI</sequence>
<organism evidence="3 4">
    <name type="scientific">Phytophthora fragariaefolia</name>
    <dbReference type="NCBI Taxonomy" id="1490495"/>
    <lineage>
        <taxon>Eukaryota</taxon>
        <taxon>Sar</taxon>
        <taxon>Stramenopiles</taxon>
        <taxon>Oomycota</taxon>
        <taxon>Peronosporomycetes</taxon>
        <taxon>Peronosporales</taxon>
        <taxon>Peronosporaceae</taxon>
        <taxon>Phytophthora</taxon>
    </lineage>
</organism>
<proteinExistence type="predicted"/>
<dbReference type="PANTHER" id="PTHR47057">
    <property type="entry name" value="AFADIN/ALPHA-ACTININ-BINDING"/>
    <property type="match status" value="1"/>
</dbReference>
<keyword evidence="1" id="KW-0175">Coiled coil</keyword>
<dbReference type="Proteomes" id="UP001165121">
    <property type="component" value="Unassembled WGS sequence"/>
</dbReference>
<reference evidence="3" key="1">
    <citation type="submission" date="2023-04" db="EMBL/GenBank/DDBJ databases">
        <title>Phytophthora fragariaefolia NBRC 109709.</title>
        <authorList>
            <person name="Ichikawa N."/>
            <person name="Sato H."/>
            <person name="Tonouchi N."/>
        </authorList>
    </citation>
    <scope>NUCLEOTIDE SEQUENCE</scope>
    <source>
        <strain evidence="3">NBRC 109709</strain>
    </source>
</reference>
<evidence type="ECO:0000313" key="4">
    <source>
        <dbReference type="Proteomes" id="UP001165121"/>
    </source>
</evidence>
<name>A0A9W6XTR2_9STRA</name>
<evidence type="ECO:0000256" key="1">
    <source>
        <dbReference type="SAM" id="Coils"/>
    </source>
</evidence>
<evidence type="ECO:0000256" key="2">
    <source>
        <dbReference type="SAM" id="MobiDB-lite"/>
    </source>
</evidence>
<evidence type="ECO:0000313" key="3">
    <source>
        <dbReference type="EMBL" id="GMF46793.1"/>
    </source>
</evidence>
<keyword evidence="4" id="KW-1185">Reference proteome</keyword>
<dbReference type="AlphaFoldDB" id="A0A9W6XTR2"/>
<feature type="coiled-coil region" evidence="1">
    <location>
        <begin position="66"/>
        <end position="107"/>
    </location>
</feature>
<accession>A0A9W6XTR2</accession>
<feature type="region of interest" description="Disordered" evidence="2">
    <location>
        <begin position="248"/>
        <end position="274"/>
    </location>
</feature>